<feature type="domain" description="Calcineurin-like phosphoesterase" evidence="1">
    <location>
        <begin position="137"/>
        <end position="210"/>
    </location>
</feature>
<dbReference type="InterPro" id="IPR004843">
    <property type="entry name" value="Calcineurin-like_PHP"/>
</dbReference>
<protein>
    <recommendedName>
        <fullName evidence="1">Calcineurin-like phosphoesterase domain-containing protein</fullName>
    </recommendedName>
</protein>
<comment type="caution">
    <text evidence="2">The sequence shown here is derived from an EMBL/GenBank/DDBJ whole genome shotgun (WGS) entry which is preliminary data.</text>
</comment>
<evidence type="ECO:0000313" key="2">
    <source>
        <dbReference type="EMBL" id="NNJ25641.1"/>
    </source>
</evidence>
<evidence type="ECO:0000259" key="1">
    <source>
        <dbReference type="Pfam" id="PF00149"/>
    </source>
</evidence>
<dbReference type="InterPro" id="IPR029052">
    <property type="entry name" value="Metallo-depent_PP-like"/>
</dbReference>
<dbReference type="Proteomes" id="UP000609651">
    <property type="component" value="Unassembled WGS sequence"/>
</dbReference>
<sequence>MPSLLCLVLLCGPPAGDPPAPQETPATPAVISAIRLGIGPAGPGRLVVRWETDRPTASAVRFGAEGTLGEPAPSEVVRVEGARRSHVVEIPAGRAGEYRVGDGDDWSQPAPLPSVSTDELRIACVANWQGRPDLAALRKDDPHLLLCAGDQIGDLFTRCGPGVVDCTTPFAELVDAYPELFRSVPYLPALGNHDRQIRERGPSPPADPVYDVDAAAWRSFFTLPSEPEWRWSLHLPAFGLRLTAADLNHTSDFGATWQTCHAFGADSEQLTWYENRPTGDTPFRVTVYNERNATVRGLAGGRWGRALADETCVISGFGHFAERADPPDSTTFLNTSLNGRGDRYPDPQSKFLAGEDGYVLLRIARGGAMTAELKSLAGETLDRVRFER</sequence>
<gene>
    <name evidence="2" type="ORF">LzC2_17140</name>
</gene>
<dbReference type="RefSeq" id="WP_171185863.1">
    <property type="nucleotide sequence ID" value="NZ_WTPX01000044.1"/>
</dbReference>
<dbReference type="Pfam" id="PF00149">
    <property type="entry name" value="Metallophos"/>
    <property type="match status" value="1"/>
</dbReference>
<evidence type="ECO:0000313" key="3">
    <source>
        <dbReference type="Proteomes" id="UP000609651"/>
    </source>
</evidence>
<dbReference type="EMBL" id="WTPX01000044">
    <property type="protein sequence ID" value="NNJ25641.1"/>
    <property type="molecule type" value="Genomic_DNA"/>
</dbReference>
<organism evidence="2 3">
    <name type="scientific">Alienimonas chondri</name>
    <dbReference type="NCBI Taxonomy" id="2681879"/>
    <lineage>
        <taxon>Bacteria</taxon>
        <taxon>Pseudomonadati</taxon>
        <taxon>Planctomycetota</taxon>
        <taxon>Planctomycetia</taxon>
        <taxon>Planctomycetales</taxon>
        <taxon>Planctomycetaceae</taxon>
        <taxon>Alienimonas</taxon>
    </lineage>
</organism>
<reference evidence="2 3" key="1">
    <citation type="journal article" date="2020" name="Syst. Appl. Microbiol.">
        <title>Alienimonas chondri sp. nov., a novel planctomycete isolated from the biofilm of the red alga Chondrus crispus.</title>
        <authorList>
            <person name="Vitorino I."/>
            <person name="Albuquerque L."/>
            <person name="Wiegand S."/>
            <person name="Kallscheuer N."/>
            <person name="da Costa M.S."/>
            <person name="Lobo-da-Cunha A."/>
            <person name="Jogler C."/>
            <person name="Lage O.M."/>
        </authorList>
    </citation>
    <scope>NUCLEOTIDE SEQUENCE [LARGE SCALE GENOMIC DNA]</scope>
    <source>
        <strain evidence="2 3">LzC2</strain>
    </source>
</reference>
<keyword evidence="3" id="KW-1185">Reference proteome</keyword>
<proteinExistence type="predicted"/>
<dbReference type="SUPFAM" id="SSF56300">
    <property type="entry name" value="Metallo-dependent phosphatases"/>
    <property type="match status" value="1"/>
</dbReference>
<accession>A0ABX1VDY9</accession>
<name>A0ABX1VDY9_9PLAN</name>